<feature type="domain" description="Microcystin LR degradation protein MlrC N-terminal" evidence="1">
    <location>
        <begin position="3"/>
        <end position="256"/>
    </location>
</feature>
<evidence type="ECO:0000259" key="1">
    <source>
        <dbReference type="Pfam" id="PF07364"/>
    </source>
</evidence>
<organism evidence="2">
    <name type="scientific">marine metagenome</name>
    <dbReference type="NCBI Taxonomy" id="408172"/>
    <lineage>
        <taxon>unclassified sequences</taxon>
        <taxon>metagenomes</taxon>
        <taxon>ecological metagenomes</taxon>
    </lineage>
</organism>
<dbReference type="Pfam" id="PF07364">
    <property type="entry name" value="DUF1485"/>
    <property type="match status" value="1"/>
</dbReference>
<reference evidence="2" key="1">
    <citation type="submission" date="2018-05" db="EMBL/GenBank/DDBJ databases">
        <authorList>
            <person name="Lanie J.A."/>
            <person name="Ng W.-L."/>
            <person name="Kazmierczak K.M."/>
            <person name="Andrzejewski T.M."/>
            <person name="Davidsen T.M."/>
            <person name="Wayne K.J."/>
            <person name="Tettelin H."/>
            <person name="Glass J.I."/>
            <person name="Rusch D."/>
            <person name="Podicherti R."/>
            <person name="Tsui H.-C.T."/>
            <person name="Winkler M.E."/>
        </authorList>
    </citation>
    <scope>NUCLEOTIDE SEQUENCE</scope>
</reference>
<name>A0A382HRT4_9ZZZZ</name>
<dbReference type="AlphaFoldDB" id="A0A382HRT4"/>
<protein>
    <recommendedName>
        <fullName evidence="1">Microcystin LR degradation protein MlrC N-terminal domain-containing protein</fullName>
    </recommendedName>
</protein>
<dbReference type="EMBL" id="UINC01062842">
    <property type="protein sequence ID" value="SVB89842.1"/>
    <property type="molecule type" value="Genomic_DNA"/>
</dbReference>
<feature type="non-terminal residue" evidence="2">
    <location>
        <position position="258"/>
    </location>
</feature>
<dbReference type="InterPro" id="IPR015995">
    <property type="entry name" value="MlrC_N"/>
</dbReference>
<proteinExistence type="predicted"/>
<accession>A0A382HRT4</accession>
<sequence length="258" mass="27802">MARIAIAGFMHETNCFVPGVTDYGDFARPADRPGILRGDEVMAEFAKQGASTAGFIAGNDGNHKLSPLLWTSTTPGPEVTAHAYERISGEILSRLSDVLPVDGVYLDLHGAMVSEHHADGEGELLRRVRAVAGEEAAVVITLDYHANVTPQMVALADAILPYHTYPHVDQHATGLRAAAAMKRLLIEGRPQGRALRQLPFLLPLNYQCTLVEPSKGIVETAFSRQTDEMLSLAYLAGFPPSDLANCGPTVSCHAYDQV</sequence>
<evidence type="ECO:0000313" key="2">
    <source>
        <dbReference type="EMBL" id="SVB89842.1"/>
    </source>
</evidence>
<gene>
    <name evidence="2" type="ORF">METZ01_LOCUS242696</name>
</gene>